<organism evidence="1 2">
    <name type="scientific">Trichodelitschia bisporula</name>
    <dbReference type="NCBI Taxonomy" id="703511"/>
    <lineage>
        <taxon>Eukaryota</taxon>
        <taxon>Fungi</taxon>
        <taxon>Dikarya</taxon>
        <taxon>Ascomycota</taxon>
        <taxon>Pezizomycotina</taxon>
        <taxon>Dothideomycetes</taxon>
        <taxon>Dothideomycetes incertae sedis</taxon>
        <taxon>Phaeotrichales</taxon>
        <taxon>Phaeotrichaceae</taxon>
        <taxon>Trichodelitschia</taxon>
    </lineage>
</organism>
<gene>
    <name evidence="1" type="ORF">EJ06DRAFT_355816</name>
</gene>
<reference evidence="1" key="1">
    <citation type="journal article" date="2020" name="Stud. Mycol.">
        <title>101 Dothideomycetes genomes: a test case for predicting lifestyles and emergence of pathogens.</title>
        <authorList>
            <person name="Haridas S."/>
            <person name="Albert R."/>
            <person name="Binder M."/>
            <person name="Bloem J."/>
            <person name="Labutti K."/>
            <person name="Salamov A."/>
            <person name="Andreopoulos B."/>
            <person name="Baker S."/>
            <person name="Barry K."/>
            <person name="Bills G."/>
            <person name="Bluhm B."/>
            <person name="Cannon C."/>
            <person name="Castanera R."/>
            <person name="Culley D."/>
            <person name="Daum C."/>
            <person name="Ezra D."/>
            <person name="Gonzalez J."/>
            <person name="Henrissat B."/>
            <person name="Kuo A."/>
            <person name="Liang C."/>
            <person name="Lipzen A."/>
            <person name="Lutzoni F."/>
            <person name="Magnuson J."/>
            <person name="Mondo S."/>
            <person name="Nolan M."/>
            <person name="Ohm R."/>
            <person name="Pangilinan J."/>
            <person name="Park H.-J."/>
            <person name="Ramirez L."/>
            <person name="Alfaro M."/>
            <person name="Sun H."/>
            <person name="Tritt A."/>
            <person name="Yoshinaga Y."/>
            <person name="Zwiers L.-H."/>
            <person name="Turgeon B."/>
            <person name="Goodwin S."/>
            <person name="Spatafora J."/>
            <person name="Crous P."/>
            <person name="Grigoriev I."/>
        </authorList>
    </citation>
    <scope>NUCLEOTIDE SEQUENCE</scope>
    <source>
        <strain evidence="1">CBS 262.69</strain>
    </source>
</reference>
<dbReference type="AlphaFoldDB" id="A0A6G1I0W0"/>
<accession>A0A6G1I0W0</accession>
<keyword evidence="2" id="KW-1185">Reference proteome</keyword>
<dbReference type="EMBL" id="ML996692">
    <property type="protein sequence ID" value="KAF2401709.1"/>
    <property type="molecule type" value="Genomic_DNA"/>
</dbReference>
<name>A0A6G1I0W0_9PEZI</name>
<evidence type="ECO:0000313" key="1">
    <source>
        <dbReference type="EMBL" id="KAF2401709.1"/>
    </source>
</evidence>
<proteinExistence type="predicted"/>
<evidence type="ECO:0000313" key="2">
    <source>
        <dbReference type="Proteomes" id="UP000799640"/>
    </source>
</evidence>
<sequence>MLDFFHLSRRYVCRPLNPCPLDRCKQQKSRSASVSSCCLLSVLHVFSSSAAVTAGNALMFNLFRAPFAPSYEELAAPFCDAWA</sequence>
<protein>
    <submittedName>
        <fullName evidence="1">Uncharacterized protein</fullName>
    </submittedName>
</protein>
<dbReference type="Proteomes" id="UP000799640">
    <property type="component" value="Unassembled WGS sequence"/>
</dbReference>